<evidence type="ECO:0000313" key="1">
    <source>
        <dbReference type="EMBL" id="TLF45590.1"/>
    </source>
</evidence>
<protein>
    <recommendedName>
        <fullName evidence="3">Methane oxygenase PmoA</fullName>
    </recommendedName>
</protein>
<keyword evidence="2" id="KW-1185">Reference proteome</keyword>
<gene>
    <name evidence="1" type="ORF">FEK29_05575</name>
</gene>
<dbReference type="RefSeq" id="WP_138257438.1">
    <property type="nucleotide sequence ID" value="NZ_VBUK01000002.1"/>
</dbReference>
<dbReference type="InterPro" id="IPR029475">
    <property type="entry name" value="DUF6807"/>
</dbReference>
<accession>A0A5R8M7Y0</accession>
<name>A0A5R8M7Y0_9FLAO</name>
<dbReference type="OrthoDB" id="2540540at2"/>
<evidence type="ECO:0000313" key="2">
    <source>
        <dbReference type="Proteomes" id="UP000308382"/>
    </source>
</evidence>
<organism evidence="1 2">
    <name type="scientific">Maribacter aurantiacus</name>
    <dbReference type="NCBI Taxonomy" id="1882343"/>
    <lineage>
        <taxon>Bacteria</taxon>
        <taxon>Pseudomonadati</taxon>
        <taxon>Bacteroidota</taxon>
        <taxon>Flavobacteriia</taxon>
        <taxon>Flavobacteriales</taxon>
        <taxon>Flavobacteriaceae</taxon>
        <taxon>Maribacter</taxon>
    </lineage>
</organism>
<dbReference type="Pfam" id="PF14100">
    <property type="entry name" value="DUF6807"/>
    <property type="match status" value="1"/>
</dbReference>
<evidence type="ECO:0008006" key="3">
    <source>
        <dbReference type="Google" id="ProtNLM"/>
    </source>
</evidence>
<comment type="caution">
    <text evidence="1">The sequence shown here is derived from an EMBL/GenBank/DDBJ whole genome shotgun (WGS) entry which is preliminary data.</text>
</comment>
<dbReference type="Proteomes" id="UP000308382">
    <property type="component" value="Unassembled WGS sequence"/>
</dbReference>
<sequence>MSKSAPILFIVFVFCWGSIFSQQVNLHISDKNAVFLEGKDSVLVYQKEPKSLNGSYERANYIHPLFSLDGVSITEDFPADHLHHRGIFWAWHQLYINGKRIGDGWELKDFEWNVINTSKTAGRNGAITLKNEVLWESDVYLDEDGARIPFVSETNWITVYPRKGNYRLVDIKIQLYPLFDSISIGGSEDEKGYGGFSARVELSGDVMFKDSEGKIIPKNTPVPGVNWINILSRVGKDKTPYGLTIIPSKDNPGHPNPWILRTKESMQNAVYPFPGANPVPLSRESPLVLKYRLVVHNGFIQTTTLFDLQKEYYKLSE</sequence>
<dbReference type="EMBL" id="VBUK01000002">
    <property type="protein sequence ID" value="TLF45590.1"/>
    <property type="molecule type" value="Genomic_DNA"/>
</dbReference>
<proteinExistence type="predicted"/>
<dbReference type="AlphaFoldDB" id="A0A5R8M7Y0"/>
<reference evidence="1 2" key="1">
    <citation type="journal article" date="2017" name="Int. J. Syst. Evol. Microbiol.">
        <title>Maripseudobacter aurantiacus gen. nov., sp. nov., a novel member of the family Flavobacteriaceae isolated from a sedimentation basin.</title>
        <authorList>
            <person name="Chen C."/>
            <person name="Su Y."/>
            <person name="Tao T."/>
            <person name="Fu G."/>
            <person name="Zhang C."/>
            <person name="Sun C."/>
            <person name="Zhang X."/>
            <person name="Wu M."/>
        </authorList>
    </citation>
    <scope>NUCLEOTIDE SEQUENCE [LARGE SCALE GENOMIC DNA]</scope>
    <source>
        <strain evidence="2">CDA4</strain>
    </source>
</reference>